<reference evidence="8 11" key="3">
    <citation type="submission" date="2019-09" db="EMBL/GenBank/DDBJ databases">
        <title>The hologenome of the rock-dwelling lichen Lasallia pustulata.</title>
        <authorList>
            <person name="Greshake Tzovaras B."/>
            <person name="Segers F."/>
            <person name="Bicker A."/>
            <person name="Dal Grande F."/>
            <person name="Otte J."/>
            <person name="Hankeln T."/>
            <person name="Schmitt I."/>
            <person name="Ebersberger I."/>
        </authorList>
    </citation>
    <scope>NUCLEOTIDE SEQUENCE [LARGE SCALE GENOMIC DNA]</scope>
    <source>
        <strain evidence="8">A1-1</strain>
    </source>
</reference>
<proteinExistence type="predicted"/>
<dbReference type="Proteomes" id="UP000192927">
    <property type="component" value="Unassembled WGS sequence"/>
</dbReference>
<accession>A0A1W5D5U6</accession>
<dbReference type="InterPro" id="IPR029071">
    <property type="entry name" value="Ubiquitin-like_domsf"/>
</dbReference>
<evidence type="ECO:0000256" key="1">
    <source>
        <dbReference type="ARBA" id="ARBA00004406"/>
    </source>
</evidence>
<dbReference type="OrthoDB" id="2445133at2759"/>
<comment type="function">
    <text evidence="5">Involved in endoplasmic reticulum-associated protein degradation (ERAD). Acts as a platform to recruit both UBQLN1 and VCP to the ER during ERAD.</text>
</comment>
<dbReference type="Pfam" id="PF00789">
    <property type="entry name" value="UBX"/>
    <property type="match status" value="1"/>
</dbReference>
<evidence type="ECO:0000256" key="2">
    <source>
        <dbReference type="ARBA" id="ARBA00023230"/>
    </source>
</evidence>
<dbReference type="AlphaFoldDB" id="A0A1W5D5U6"/>
<feature type="compositionally biased region" description="Low complexity" evidence="6">
    <location>
        <begin position="156"/>
        <end position="184"/>
    </location>
</feature>
<dbReference type="SMART" id="SM00166">
    <property type="entry name" value="UBX"/>
    <property type="match status" value="1"/>
</dbReference>
<feature type="region of interest" description="Disordered" evidence="6">
    <location>
        <begin position="116"/>
        <end position="208"/>
    </location>
</feature>
<organism evidence="9 10">
    <name type="scientific">Lasallia pustulata</name>
    <dbReference type="NCBI Taxonomy" id="136370"/>
    <lineage>
        <taxon>Eukaryota</taxon>
        <taxon>Fungi</taxon>
        <taxon>Dikarya</taxon>
        <taxon>Ascomycota</taxon>
        <taxon>Pezizomycotina</taxon>
        <taxon>Lecanoromycetes</taxon>
        <taxon>OSLEUM clade</taxon>
        <taxon>Umbilicariomycetidae</taxon>
        <taxon>Umbilicariales</taxon>
        <taxon>Umbilicariaceae</taxon>
        <taxon>Lasallia</taxon>
    </lineage>
</organism>
<feature type="compositionally biased region" description="Basic and acidic residues" evidence="6">
    <location>
        <begin position="225"/>
        <end position="242"/>
    </location>
</feature>
<feature type="region of interest" description="Disordered" evidence="6">
    <location>
        <begin position="437"/>
        <end position="464"/>
    </location>
</feature>
<dbReference type="EMBL" id="VXIT01000014">
    <property type="protein sequence ID" value="KAA6408158.1"/>
    <property type="molecule type" value="Genomic_DNA"/>
</dbReference>
<dbReference type="InterPro" id="IPR036249">
    <property type="entry name" value="Thioredoxin-like_sf"/>
</dbReference>
<protein>
    <recommendedName>
        <fullName evidence="4">UBX domain-containing protein 2</fullName>
    </recommendedName>
</protein>
<dbReference type="GO" id="GO:0006986">
    <property type="term" value="P:response to unfolded protein"/>
    <property type="evidence" value="ECO:0007669"/>
    <property type="project" value="UniProtKB-KW"/>
</dbReference>
<dbReference type="Gene3D" id="3.10.20.90">
    <property type="entry name" value="Phosphatidylinositol 3-kinase Catalytic Subunit, Chain A, domain 1"/>
    <property type="match status" value="1"/>
</dbReference>
<dbReference type="InterPro" id="IPR001012">
    <property type="entry name" value="UBX_dom"/>
</dbReference>
<keyword evidence="10" id="KW-1185">Reference proteome</keyword>
<evidence type="ECO:0000313" key="9">
    <source>
        <dbReference type="EMBL" id="SLM38466.1"/>
    </source>
</evidence>
<evidence type="ECO:0000313" key="11">
    <source>
        <dbReference type="Proteomes" id="UP000324767"/>
    </source>
</evidence>
<dbReference type="PANTHER" id="PTHR46424">
    <property type="entry name" value="UBX DOMAIN-CONTAINING PROTEIN 4"/>
    <property type="match status" value="1"/>
</dbReference>
<keyword evidence="2" id="KW-0834">Unfolded protein response</keyword>
<sequence length="464" mass="49743">MFHDGDLQSGIALALSQSKLLACFVTDGAQESSLWEEDYLQDDTINPLLSSKAVLLRVESGSQEAGYLSAFCAVSTVPTLVVIHNGQLREYLTSGTSREELQQRLRAVLDPVTPALSQPAETVSAPSSNAEPVIPGGEAAVPGTWSMTSTRPTTPPVTQSPASASASTSTVQRRAEAEAAAAGANPDSAKAKQPSYALQQKKRQQEARLERERIVREIENDKALRREKEEQRKALAKAKAEGNDGADGMVDQQLSSEISTPTSPDSRVCAVQVRLFDGSTIRSKFTSKSTLSSDVRKWVDENRTDGDAPYTFKQILAPLPSRAVTISEEEETLQSLGFTPSVTLVMIPVQGFTAAYNGVPSIVSRGISAGYNVVSGGVGIASGALNIVAGALGTLLGVGQARPTQTEPDTGRVIAQGSRNTVASRPATDIRTLREQQENRDKQQFYNGNTLNFEPHKDQDDERN</sequence>
<evidence type="ECO:0000256" key="3">
    <source>
        <dbReference type="ARBA" id="ARBA00038812"/>
    </source>
</evidence>
<dbReference type="PROSITE" id="PS50033">
    <property type="entry name" value="UBX"/>
    <property type="match status" value="1"/>
</dbReference>
<gene>
    <name evidence="8" type="ORF">FRX48_07900</name>
</gene>
<evidence type="ECO:0000313" key="8">
    <source>
        <dbReference type="EMBL" id="KAA6408158.1"/>
    </source>
</evidence>
<reference evidence="9" key="1">
    <citation type="submission" date="2017-03" db="EMBL/GenBank/DDBJ databases">
        <authorList>
            <person name="Afonso C.L."/>
            <person name="Miller P.J."/>
            <person name="Scott M.A."/>
            <person name="Spackman E."/>
            <person name="Goraichik I."/>
            <person name="Dimitrov K.M."/>
            <person name="Suarez D.L."/>
            <person name="Swayne D.E."/>
        </authorList>
    </citation>
    <scope>NUCLEOTIDE SEQUENCE [LARGE SCALE GENOMIC DNA]</scope>
</reference>
<evidence type="ECO:0000313" key="10">
    <source>
        <dbReference type="Proteomes" id="UP000192927"/>
    </source>
</evidence>
<reference evidence="10" key="2">
    <citation type="submission" date="2017-03" db="EMBL/GenBank/DDBJ databases">
        <authorList>
            <person name="Sharma R."/>
            <person name="Thines M."/>
        </authorList>
    </citation>
    <scope>NUCLEOTIDE SEQUENCE [LARGE SCALE GENOMIC DNA]</scope>
</reference>
<evidence type="ECO:0000259" key="7">
    <source>
        <dbReference type="PROSITE" id="PS50033"/>
    </source>
</evidence>
<evidence type="ECO:0000256" key="4">
    <source>
        <dbReference type="ARBA" id="ARBA00041575"/>
    </source>
</evidence>
<dbReference type="EMBL" id="FWEW01002474">
    <property type="protein sequence ID" value="SLM38466.1"/>
    <property type="molecule type" value="Genomic_DNA"/>
</dbReference>
<dbReference type="PANTHER" id="PTHR46424:SF1">
    <property type="entry name" value="UBX DOMAIN-CONTAINING PROTEIN 4"/>
    <property type="match status" value="1"/>
</dbReference>
<feature type="compositionally biased region" description="Polar residues" evidence="6">
    <location>
        <begin position="116"/>
        <end position="130"/>
    </location>
</feature>
<dbReference type="Proteomes" id="UP000324767">
    <property type="component" value="Unassembled WGS sequence"/>
</dbReference>
<dbReference type="GO" id="GO:0036503">
    <property type="term" value="P:ERAD pathway"/>
    <property type="evidence" value="ECO:0007669"/>
    <property type="project" value="TreeGrafter"/>
</dbReference>
<feature type="region of interest" description="Disordered" evidence="6">
    <location>
        <begin position="225"/>
        <end position="249"/>
    </location>
</feature>
<dbReference type="SUPFAM" id="SSF54236">
    <property type="entry name" value="Ubiquitin-like"/>
    <property type="match status" value="1"/>
</dbReference>
<comment type="subunit">
    <text evidence="3">Directly interacts with VCP. Interacts with UBQLN1. Forms a complex with VCP and UBQLN1.</text>
</comment>
<comment type="subcellular location">
    <subcellularLocation>
        <location evidence="1">Endoplasmic reticulum membrane</location>
        <topology evidence="1">Peripheral membrane protein</topology>
    </subcellularLocation>
</comment>
<evidence type="ECO:0000256" key="6">
    <source>
        <dbReference type="SAM" id="MobiDB-lite"/>
    </source>
</evidence>
<feature type="compositionally biased region" description="Basic and acidic residues" evidence="6">
    <location>
        <begin position="454"/>
        <end position="464"/>
    </location>
</feature>
<dbReference type="GO" id="GO:0005789">
    <property type="term" value="C:endoplasmic reticulum membrane"/>
    <property type="evidence" value="ECO:0007669"/>
    <property type="project" value="UniProtKB-SubCell"/>
</dbReference>
<feature type="domain" description="UBX" evidence="7">
    <location>
        <begin position="264"/>
        <end position="346"/>
    </location>
</feature>
<dbReference type="SUPFAM" id="SSF52833">
    <property type="entry name" value="Thioredoxin-like"/>
    <property type="match status" value="1"/>
</dbReference>
<evidence type="ECO:0000256" key="5">
    <source>
        <dbReference type="ARBA" id="ARBA00046062"/>
    </source>
</evidence>
<name>A0A1W5D5U6_9LECA</name>
<dbReference type="Pfam" id="PF23187">
    <property type="entry name" value="UBX7_N"/>
    <property type="match status" value="1"/>
</dbReference>